<protein>
    <submittedName>
        <fullName evidence="6">Signal peptide peptidase SppA, 36K type</fullName>
    </submittedName>
</protein>
<keyword evidence="2" id="KW-0645">Protease</keyword>
<dbReference type="Proteomes" id="UP000339249">
    <property type="component" value="Unassembled WGS sequence"/>
</dbReference>
<keyword evidence="4" id="KW-0720">Serine protease</keyword>
<evidence type="ECO:0000256" key="2">
    <source>
        <dbReference type="ARBA" id="ARBA00022670"/>
    </source>
</evidence>
<dbReference type="PANTHER" id="PTHR33209:SF1">
    <property type="entry name" value="PEPTIDASE S49 DOMAIN-CONTAINING PROTEIN"/>
    <property type="match status" value="1"/>
</dbReference>
<dbReference type="GO" id="GO:0008236">
    <property type="term" value="F:serine-type peptidase activity"/>
    <property type="evidence" value="ECO:0007669"/>
    <property type="project" value="UniProtKB-KW"/>
</dbReference>
<organism evidence="6 7">
    <name type="scientific">Raoultella terrigena</name>
    <name type="common">Klebsiella terrigena</name>
    <dbReference type="NCBI Taxonomy" id="577"/>
    <lineage>
        <taxon>Bacteria</taxon>
        <taxon>Pseudomonadati</taxon>
        <taxon>Pseudomonadota</taxon>
        <taxon>Gammaproteobacteria</taxon>
        <taxon>Enterobacterales</taxon>
        <taxon>Enterobacteriaceae</taxon>
        <taxon>Klebsiella/Raoultella group</taxon>
        <taxon>Raoultella</taxon>
    </lineage>
</organism>
<dbReference type="PANTHER" id="PTHR33209">
    <property type="entry name" value="PROTEASE 4"/>
    <property type="match status" value="1"/>
</dbReference>
<evidence type="ECO:0000259" key="5">
    <source>
        <dbReference type="Pfam" id="PF01343"/>
    </source>
</evidence>
<reference evidence="6 7" key="1">
    <citation type="submission" date="2019-04" db="EMBL/GenBank/DDBJ databases">
        <authorList>
            <consortium name="Pathogen Informatics"/>
        </authorList>
    </citation>
    <scope>NUCLEOTIDE SEQUENCE [LARGE SCALE GENOMIC DNA]</scope>
    <source>
        <strain evidence="6 7">NCTC9185</strain>
    </source>
</reference>
<dbReference type="CDD" id="cd07022">
    <property type="entry name" value="S49_Sppa_36K_type"/>
    <property type="match status" value="1"/>
</dbReference>
<dbReference type="EMBL" id="CABDVU010000001">
    <property type="protein sequence ID" value="VTN15505.1"/>
    <property type="molecule type" value="Genomic_DNA"/>
</dbReference>
<dbReference type="InterPro" id="IPR029045">
    <property type="entry name" value="ClpP/crotonase-like_dom_sf"/>
</dbReference>
<dbReference type="AlphaFoldDB" id="A0A4U9DH88"/>
<evidence type="ECO:0000313" key="7">
    <source>
        <dbReference type="Proteomes" id="UP000339249"/>
    </source>
</evidence>
<dbReference type="GO" id="GO:0006508">
    <property type="term" value="P:proteolysis"/>
    <property type="evidence" value="ECO:0007669"/>
    <property type="project" value="UniProtKB-KW"/>
</dbReference>
<comment type="similarity">
    <text evidence="1">Belongs to the peptidase S49 family.</text>
</comment>
<keyword evidence="3" id="KW-0378">Hydrolase</keyword>
<accession>A0A4U9DH88</accession>
<sequence>MRIPRAYAIASAADRISVPRTGGVGSVGVITMHLDWTQRIKDDGLKVTIITFGSRKAEGSPLRELSEEAFNAIQHDINAMGELFVNTVARNRGISAKAIKGTQAACFMAADGVELGLADEVCPPDAAFRHLLEKTGA</sequence>
<evidence type="ECO:0000313" key="6">
    <source>
        <dbReference type="EMBL" id="VTN15505.1"/>
    </source>
</evidence>
<name>A0A4U9DH88_RAOTE</name>
<dbReference type="InterPro" id="IPR002142">
    <property type="entry name" value="Peptidase_S49"/>
</dbReference>
<dbReference type="Gene3D" id="3.90.226.10">
    <property type="entry name" value="2-enoyl-CoA Hydratase, Chain A, domain 1"/>
    <property type="match status" value="1"/>
</dbReference>
<proteinExistence type="inferred from homology"/>
<dbReference type="InterPro" id="IPR033855">
    <property type="entry name" value="Protein_C"/>
</dbReference>
<dbReference type="Pfam" id="PF01343">
    <property type="entry name" value="Peptidase_S49"/>
    <property type="match status" value="1"/>
</dbReference>
<feature type="domain" description="Peptidase S49" evidence="5">
    <location>
        <begin position="6"/>
        <end position="131"/>
    </location>
</feature>
<evidence type="ECO:0000256" key="3">
    <source>
        <dbReference type="ARBA" id="ARBA00022801"/>
    </source>
</evidence>
<gene>
    <name evidence="6" type="ORF">NCTC9185_07593</name>
</gene>
<evidence type="ECO:0000256" key="4">
    <source>
        <dbReference type="ARBA" id="ARBA00022825"/>
    </source>
</evidence>
<dbReference type="SUPFAM" id="SSF52096">
    <property type="entry name" value="ClpP/crotonase"/>
    <property type="match status" value="1"/>
</dbReference>
<evidence type="ECO:0000256" key="1">
    <source>
        <dbReference type="ARBA" id="ARBA00008683"/>
    </source>
</evidence>